<feature type="compositionally biased region" description="Gly residues" evidence="1">
    <location>
        <begin position="249"/>
        <end position="260"/>
    </location>
</feature>
<evidence type="ECO:0000313" key="2">
    <source>
        <dbReference type="EMBL" id="TEB19268.1"/>
    </source>
</evidence>
<comment type="caution">
    <text evidence="2">The sequence shown here is derived from an EMBL/GenBank/DDBJ whole genome shotgun (WGS) entry which is preliminary data.</text>
</comment>
<organism evidence="2 3">
    <name type="scientific">Coprinellus micaceus</name>
    <name type="common">Glistening ink-cap mushroom</name>
    <name type="synonym">Coprinus micaceus</name>
    <dbReference type="NCBI Taxonomy" id="71717"/>
    <lineage>
        <taxon>Eukaryota</taxon>
        <taxon>Fungi</taxon>
        <taxon>Dikarya</taxon>
        <taxon>Basidiomycota</taxon>
        <taxon>Agaricomycotina</taxon>
        <taxon>Agaricomycetes</taxon>
        <taxon>Agaricomycetidae</taxon>
        <taxon>Agaricales</taxon>
        <taxon>Agaricineae</taxon>
        <taxon>Psathyrellaceae</taxon>
        <taxon>Coprinellus</taxon>
    </lineage>
</organism>
<proteinExistence type="predicted"/>
<feature type="region of interest" description="Disordered" evidence="1">
    <location>
        <begin position="240"/>
        <end position="260"/>
    </location>
</feature>
<feature type="region of interest" description="Disordered" evidence="1">
    <location>
        <begin position="141"/>
        <end position="169"/>
    </location>
</feature>
<evidence type="ECO:0000313" key="3">
    <source>
        <dbReference type="Proteomes" id="UP000298030"/>
    </source>
</evidence>
<reference evidence="2 3" key="1">
    <citation type="journal article" date="2019" name="Nat. Ecol. Evol.">
        <title>Megaphylogeny resolves global patterns of mushroom evolution.</title>
        <authorList>
            <person name="Varga T."/>
            <person name="Krizsan K."/>
            <person name="Foldi C."/>
            <person name="Dima B."/>
            <person name="Sanchez-Garcia M."/>
            <person name="Sanchez-Ramirez S."/>
            <person name="Szollosi G.J."/>
            <person name="Szarkandi J.G."/>
            <person name="Papp V."/>
            <person name="Albert L."/>
            <person name="Andreopoulos W."/>
            <person name="Angelini C."/>
            <person name="Antonin V."/>
            <person name="Barry K.W."/>
            <person name="Bougher N.L."/>
            <person name="Buchanan P."/>
            <person name="Buyck B."/>
            <person name="Bense V."/>
            <person name="Catcheside P."/>
            <person name="Chovatia M."/>
            <person name="Cooper J."/>
            <person name="Damon W."/>
            <person name="Desjardin D."/>
            <person name="Finy P."/>
            <person name="Geml J."/>
            <person name="Haridas S."/>
            <person name="Hughes K."/>
            <person name="Justo A."/>
            <person name="Karasinski D."/>
            <person name="Kautmanova I."/>
            <person name="Kiss B."/>
            <person name="Kocsube S."/>
            <person name="Kotiranta H."/>
            <person name="LaButti K.M."/>
            <person name="Lechner B.E."/>
            <person name="Liimatainen K."/>
            <person name="Lipzen A."/>
            <person name="Lukacs Z."/>
            <person name="Mihaltcheva S."/>
            <person name="Morgado L.N."/>
            <person name="Niskanen T."/>
            <person name="Noordeloos M.E."/>
            <person name="Ohm R.A."/>
            <person name="Ortiz-Santana B."/>
            <person name="Ovrebo C."/>
            <person name="Racz N."/>
            <person name="Riley R."/>
            <person name="Savchenko A."/>
            <person name="Shiryaev A."/>
            <person name="Soop K."/>
            <person name="Spirin V."/>
            <person name="Szebenyi C."/>
            <person name="Tomsovsky M."/>
            <person name="Tulloss R.E."/>
            <person name="Uehling J."/>
            <person name="Grigoriev I.V."/>
            <person name="Vagvolgyi C."/>
            <person name="Papp T."/>
            <person name="Martin F.M."/>
            <person name="Miettinen O."/>
            <person name="Hibbett D.S."/>
            <person name="Nagy L.G."/>
        </authorList>
    </citation>
    <scope>NUCLEOTIDE SEQUENCE [LARGE SCALE GENOMIC DNA]</scope>
    <source>
        <strain evidence="2 3">FP101781</strain>
    </source>
</reference>
<evidence type="ECO:0000256" key="1">
    <source>
        <dbReference type="SAM" id="MobiDB-lite"/>
    </source>
</evidence>
<dbReference type="Proteomes" id="UP000298030">
    <property type="component" value="Unassembled WGS sequence"/>
</dbReference>
<sequence>MFGSQPFPIRLLVPLGVWGDTRHEDTIWMDGMRLGGGRKTARAPLFGLRPSTKLRVFRGDAAYARLSALASSGLVVSGRSGQPAGPGKSLRLGIHSRTRMPTIPISSGHPIDSNTPSFRGVSKSHNSSLIVNADTRQWVPMPMPTWTQRSKDQSAGDSGGSSGPGEAPVSLTFRSRRHTYQNPGIYLLASYGKMYGIRRELEGGFIQEKVIRPALSEETSPVQCQNSQYMYSGIPDKAIQDQPQRQNDGFGGSGGLGHAI</sequence>
<dbReference type="AlphaFoldDB" id="A0A4Y7SC59"/>
<gene>
    <name evidence="2" type="ORF">FA13DRAFT_1719022</name>
</gene>
<name>A0A4Y7SC59_COPMI</name>
<protein>
    <submittedName>
        <fullName evidence="2">Uncharacterized protein</fullName>
    </submittedName>
</protein>
<accession>A0A4Y7SC59</accession>
<keyword evidence="3" id="KW-1185">Reference proteome</keyword>
<dbReference type="EMBL" id="QPFP01000201">
    <property type="protein sequence ID" value="TEB19268.1"/>
    <property type="molecule type" value="Genomic_DNA"/>
</dbReference>